<proteinExistence type="predicted"/>
<dbReference type="Proteomes" id="UP001198612">
    <property type="component" value="Unassembled WGS sequence"/>
</dbReference>
<accession>A0AAW4W5X4</accession>
<name>A0AAW4W5X4_9FIRM</name>
<gene>
    <name evidence="1" type="ORF">LKD40_13185</name>
</gene>
<keyword evidence="2" id="KW-1185">Reference proteome</keyword>
<sequence length="164" mass="18316">MFEKFGEMSSCREINELAENLLNEGDIQSLKVMAQENGIPEDYVEMFQSGDIPYLCDAVTAAMGKLDVECGSLKLAGLMNDWVEYIRGLCMEDEMVSHQVRKKGKSLKQCIAEILKYAFKNQVPVDKEIIKAAGVNASRVTFGDPDMGTAKKLIRDYYLGGSRK</sequence>
<protein>
    <submittedName>
        <fullName evidence="1">PcfK-like family protein</fullName>
    </submittedName>
</protein>
<dbReference type="RefSeq" id="WP_227589009.1">
    <property type="nucleotide sequence ID" value="NZ_JAJEQQ010000023.1"/>
</dbReference>
<dbReference type="EMBL" id="JAJEQQ010000023">
    <property type="protein sequence ID" value="MCC2228746.1"/>
    <property type="molecule type" value="Genomic_DNA"/>
</dbReference>
<reference evidence="1 2" key="1">
    <citation type="submission" date="2021-10" db="EMBL/GenBank/DDBJ databases">
        <title>Anaerobic single-cell dispensing facilitates the cultivation of human gut bacteria.</title>
        <authorList>
            <person name="Afrizal A."/>
        </authorList>
    </citation>
    <scope>NUCLEOTIDE SEQUENCE [LARGE SCALE GENOMIC DNA]</scope>
    <source>
        <strain evidence="1 2">CLA-AA-H217</strain>
    </source>
</reference>
<evidence type="ECO:0000313" key="1">
    <source>
        <dbReference type="EMBL" id="MCC2228746.1"/>
    </source>
</evidence>
<evidence type="ECO:0000313" key="2">
    <source>
        <dbReference type="Proteomes" id="UP001198612"/>
    </source>
</evidence>
<organism evidence="1 2">
    <name type="scientific">Blautia fusiformis</name>
    <dbReference type="NCBI Taxonomy" id="2881264"/>
    <lineage>
        <taxon>Bacteria</taxon>
        <taxon>Bacillati</taxon>
        <taxon>Bacillota</taxon>
        <taxon>Clostridia</taxon>
        <taxon>Lachnospirales</taxon>
        <taxon>Lachnospiraceae</taxon>
        <taxon>Blautia</taxon>
    </lineage>
</organism>
<comment type="caution">
    <text evidence="1">The sequence shown here is derived from an EMBL/GenBank/DDBJ whole genome shotgun (WGS) entry which is preliminary data.</text>
</comment>
<dbReference type="AlphaFoldDB" id="A0AAW4W5X4"/>